<sequence length="222" mass="24642">MLWLSVTGIFLNHTDDLDLAEAPLGSPVLLRAYGVDKVPATHIQVPSGQWLSQSGDYLYLDGERVSACYPGAFSVAPLQEDVWAVLCDLDILVLARSGQVLERLGASYGIPQPMTALGFCADDLCLKSGTYYYSLDLDNLRWTLLDEPDFSRLPIGEAPDLVLQHITDRWLSREVNWERLMLDLHAGRVFGLGPWLMDAVAILTIILCLSGLGIWLAGRKRR</sequence>
<accession>K4KWC6</accession>
<proteinExistence type="predicted"/>
<name>K4KWC6_SIMAS</name>
<keyword evidence="1" id="KW-1133">Transmembrane helix</keyword>
<dbReference type="STRING" id="1117647.M5M_05000"/>
<dbReference type="KEGG" id="saga:M5M_05000"/>
<evidence type="ECO:0000313" key="2">
    <source>
        <dbReference type="EMBL" id="AFU98207.1"/>
    </source>
</evidence>
<gene>
    <name evidence="2" type="ordered locus">M5M_05000</name>
</gene>
<keyword evidence="1" id="KW-0812">Transmembrane</keyword>
<protein>
    <submittedName>
        <fullName evidence="2">Uncharacterized protein</fullName>
    </submittedName>
</protein>
<keyword evidence="3" id="KW-1185">Reference proteome</keyword>
<evidence type="ECO:0000313" key="3">
    <source>
        <dbReference type="Proteomes" id="UP000000466"/>
    </source>
</evidence>
<dbReference type="HOGENOM" id="CLU_087903_0_0_6"/>
<dbReference type="AlphaFoldDB" id="K4KWC6"/>
<dbReference type="EMBL" id="CP003746">
    <property type="protein sequence ID" value="AFU98207.1"/>
    <property type="molecule type" value="Genomic_DNA"/>
</dbReference>
<dbReference type="Proteomes" id="UP000000466">
    <property type="component" value="Chromosome"/>
</dbReference>
<dbReference type="eggNOG" id="COG3295">
    <property type="taxonomic scope" value="Bacteria"/>
</dbReference>
<organism evidence="2 3">
    <name type="scientific">Simiduia agarivorans (strain DSM 21679 / JCM 13881 / BCRC 17597 / SA1)</name>
    <dbReference type="NCBI Taxonomy" id="1117647"/>
    <lineage>
        <taxon>Bacteria</taxon>
        <taxon>Pseudomonadati</taxon>
        <taxon>Pseudomonadota</taxon>
        <taxon>Gammaproteobacteria</taxon>
        <taxon>Cellvibrionales</taxon>
        <taxon>Cellvibrionaceae</taxon>
        <taxon>Simiduia</taxon>
    </lineage>
</organism>
<keyword evidence="1" id="KW-0472">Membrane</keyword>
<evidence type="ECO:0000256" key="1">
    <source>
        <dbReference type="SAM" id="Phobius"/>
    </source>
</evidence>
<reference evidence="2 3" key="1">
    <citation type="journal article" date="2013" name="Genome Announc.">
        <title>Complete genome sequence of Simiduia agarivorans SA1(T), a marine bacterium able to degrade a variety of polysaccharides.</title>
        <authorList>
            <person name="Lin S.Y."/>
            <person name="Shieh W.Y."/>
            <person name="Chen J.S."/>
            <person name="Tang S.L."/>
        </authorList>
    </citation>
    <scope>NUCLEOTIDE SEQUENCE [LARGE SCALE GENOMIC DNA]</scope>
    <source>
        <strain evidence="3">DSM 21679 / JCM 13881 / BCRC 17597 / SA1</strain>
    </source>
</reference>
<feature type="transmembrane region" description="Helical" evidence="1">
    <location>
        <begin position="195"/>
        <end position="217"/>
    </location>
</feature>